<dbReference type="AlphaFoldDB" id="A0A5C5G3T1"/>
<evidence type="ECO:0000313" key="3">
    <source>
        <dbReference type="Proteomes" id="UP000311382"/>
    </source>
</evidence>
<reference evidence="2 3" key="1">
    <citation type="submission" date="2019-03" db="EMBL/GenBank/DDBJ databases">
        <title>Rhodosporidium diobovatum UCD-FST 08-225 genome sequencing, assembly, and annotation.</title>
        <authorList>
            <person name="Fakankun I.U."/>
            <person name="Fristensky B."/>
            <person name="Levin D.B."/>
        </authorList>
    </citation>
    <scope>NUCLEOTIDE SEQUENCE [LARGE SCALE GENOMIC DNA]</scope>
    <source>
        <strain evidence="2 3">UCD-FST 08-225</strain>
    </source>
</reference>
<comment type="caution">
    <text evidence="2">The sequence shown here is derived from an EMBL/GenBank/DDBJ whole genome shotgun (WGS) entry which is preliminary data.</text>
</comment>
<sequence>MLGTTGISSVGRFVLSGGKVRLRRLSAPNSDAQRAQLIRDHATAFPTLECLDFRVLTPRVSRMKLPQRSRDSGRTLCVRDFVEGSPVETFTGSFRDQLASITLPMDANLGAYDLSMYPTLRSFRIMPPRREELGAFESSIPAVVDVLASATTLPGLTRLGIEGELCEMTSRRISSVRTARPRSGRSSSATRSGVASPRSPKATNVPTARSRARLSAPALRSRRCARRGACGGSARQARERGVVRGRLGAVASRHVSA</sequence>
<feature type="region of interest" description="Disordered" evidence="1">
    <location>
        <begin position="172"/>
        <end position="220"/>
    </location>
</feature>
<proteinExistence type="predicted"/>
<keyword evidence="3" id="KW-1185">Reference proteome</keyword>
<dbReference type="EMBL" id="SOZI01000023">
    <property type="protein sequence ID" value="TNY22541.1"/>
    <property type="molecule type" value="Genomic_DNA"/>
</dbReference>
<dbReference type="Proteomes" id="UP000311382">
    <property type="component" value="Unassembled WGS sequence"/>
</dbReference>
<name>A0A5C5G3T1_9BASI</name>
<organism evidence="2 3">
    <name type="scientific">Rhodotorula diobovata</name>
    <dbReference type="NCBI Taxonomy" id="5288"/>
    <lineage>
        <taxon>Eukaryota</taxon>
        <taxon>Fungi</taxon>
        <taxon>Dikarya</taxon>
        <taxon>Basidiomycota</taxon>
        <taxon>Pucciniomycotina</taxon>
        <taxon>Microbotryomycetes</taxon>
        <taxon>Sporidiobolales</taxon>
        <taxon>Sporidiobolaceae</taxon>
        <taxon>Rhodotorula</taxon>
    </lineage>
</organism>
<evidence type="ECO:0000256" key="1">
    <source>
        <dbReference type="SAM" id="MobiDB-lite"/>
    </source>
</evidence>
<feature type="compositionally biased region" description="Low complexity" evidence="1">
    <location>
        <begin position="184"/>
        <end position="197"/>
    </location>
</feature>
<gene>
    <name evidence="2" type="ORF">DMC30DRAFT_134213</name>
</gene>
<accession>A0A5C5G3T1</accession>
<evidence type="ECO:0000313" key="2">
    <source>
        <dbReference type="EMBL" id="TNY22541.1"/>
    </source>
</evidence>
<protein>
    <submittedName>
        <fullName evidence="2">Uncharacterized protein</fullName>
    </submittedName>
</protein>